<gene>
    <name evidence="3" type="ORF">PUMCH_001989</name>
</gene>
<dbReference type="GO" id="GO:0140469">
    <property type="term" value="P:GCN2-mediated signaling"/>
    <property type="evidence" value="ECO:0007669"/>
    <property type="project" value="TreeGrafter"/>
</dbReference>
<evidence type="ECO:0000259" key="2">
    <source>
        <dbReference type="Pfam" id="PF01205"/>
    </source>
</evidence>
<dbReference type="GO" id="GO:0006446">
    <property type="term" value="P:regulation of translational initiation"/>
    <property type="evidence" value="ECO:0007669"/>
    <property type="project" value="TreeGrafter"/>
</dbReference>
<dbReference type="PANTHER" id="PTHR16301:SF17">
    <property type="entry name" value="IMPACT FAMILY MEMBER YDL177C"/>
    <property type="match status" value="1"/>
</dbReference>
<dbReference type="GO" id="GO:0005737">
    <property type="term" value="C:cytoplasm"/>
    <property type="evidence" value="ECO:0007669"/>
    <property type="project" value="TreeGrafter"/>
</dbReference>
<dbReference type="InterPro" id="IPR036956">
    <property type="entry name" value="Impact_N_sf"/>
</dbReference>
<keyword evidence="4" id="KW-1185">Reference proteome</keyword>
<evidence type="ECO:0000256" key="1">
    <source>
        <dbReference type="ARBA" id="ARBA00007665"/>
    </source>
</evidence>
<dbReference type="InterPro" id="IPR020568">
    <property type="entry name" value="Ribosomal_Su5_D2-typ_SF"/>
</dbReference>
<protein>
    <recommendedName>
        <fullName evidence="2">Impact N-terminal domain-containing protein</fullName>
    </recommendedName>
</protein>
<dbReference type="AlphaFoldDB" id="A0AAX4H8F8"/>
<dbReference type="InterPro" id="IPR001498">
    <property type="entry name" value="Impact_N"/>
</dbReference>
<dbReference type="PANTHER" id="PTHR16301">
    <property type="entry name" value="IMPACT-RELATED"/>
    <property type="match status" value="1"/>
</dbReference>
<name>A0AAX4H8F8_9ASCO</name>
<comment type="similarity">
    <text evidence="1">Belongs to the IMPACT family.</text>
</comment>
<dbReference type="Gene3D" id="3.30.230.30">
    <property type="entry name" value="Impact, N-terminal domain"/>
    <property type="match status" value="1"/>
</dbReference>
<organism evidence="3 4">
    <name type="scientific">Australozyma saopauloensis</name>
    <dbReference type="NCBI Taxonomy" id="291208"/>
    <lineage>
        <taxon>Eukaryota</taxon>
        <taxon>Fungi</taxon>
        <taxon>Dikarya</taxon>
        <taxon>Ascomycota</taxon>
        <taxon>Saccharomycotina</taxon>
        <taxon>Pichiomycetes</taxon>
        <taxon>Metschnikowiaceae</taxon>
        <taxon>Australozyma</taxon>
    </lineage>
</organism>
<dbReference type="Pfam" id="PF01205">
    <property type="entry name" value="Impact_N"/>
    <property type="match status" value="1"/>
</dbReference>
<dbReference type="GeneID" id="88173054"/>
<reference evidence="3 4" key="1">
    <citation type="submission" date="2023-10" db="EMBL/GenBank/DDBJ databases">
        <title>Draft Genome Sequence of Candida saopaulonensis from a very Premature Infant with Sepsis.</title>
        <authorList>
            <person name="Ning Y."/>
            <person name="Dai R."/>
            <person name="Xiao M."/>
            <person name="Xu Y."/>
            <person name="Yan Q."/>
            <person name="Zhang L."/>
        </authorList>
    </citation>
    <scope>NUCLEOTIDE SEQUENCE [LARGE SCALE GENOMIC DNA]</scope>
    <source>
        <strain evidence="3 4">19XY460</strain>
    </source>
</reference>
<proteinExistence type="inferred from homology"/>
<dbReference type="InterPro" id="IPR020569">
    <property type="entry name" value="UPF0029_Impact_CS"/>
</dbReference>
<evidence type="ECO:0000313" key="4">
    <source>
        <dbReference type="Proteomes" id="UP001338582"/>
    </source>
</evidence>
<feature type="domain" description="Impact N-terminal" evidence="2">
    <location>
        <begin position="25"/>
        <end position="141"/>
    </location>
</feature>
<dbReference type="EMBL" id="CP138895">
    <property type="protein sequence ID" value="WPK24706.1"/>
    <property type="molecule type" value="Genomic_DNA"/>
</dbReference>
<accession>A0AAX4H8F8</accession>
<dbReference type="InterPro" id="IPR023582">
    <property type="entry name" value="Impact"/>
</dbReference>
<dbReference type="PROSITE" id="PS00910">
    <property type="entry name" value="UPF0029"/>
    <property type="match status" value="1"/>
</dbReference>
<evidence type="ECO:0000313" key="3">
    <source>
        <dbReference type="EMBL" id="WPK24706.1"/>
    </source>
</evidence>
<dbReference type="SUPFAM" id="SSF54211">
    <property type="entry name" value="Ribosomal protein S5 domain 2-like"/>
    <property type="match status" value="1"/>
</dbReference>
<dbReference type="Proteomes" id="UP001338582">
    <property type="component" value="Chromosome 2"/>
</dbReference>
<sequence length="151" mass="17332">MMTLRLFRRYSTITEWHESQVIIDRKSRFQARNVPLSSPEEIPGILKQFLAQHRSIAKNASHPHILAWRVGELSPESTDNKPKFLNIQQGFKDNGESGAGLRLLEHLGQRGVMNKLVIVTRWYGGNPIGALRFRHILNCSFDSLRLSETKK</sequence>
<dbReference type="RefSeq" id="XP_062877089.1">
    <property type="nucleotide sequence ID" value="XM_063021019.1"/>
</dbReference>
<dbReference type="KEGG" id="asau:88173054"/>